<comment type="subcellular location">
    <subcellularLocation>
        <location evidence="1">Membrane</location>
        <topology evidence="1">Multi-pass membrane protein</topology>
    </subcellularLocation>
</comment>
<dbReference type="Pfam" id="PF02888">
    <property type="entry name" value="CaMBD"/>
    <property type="match status" value="1"/>
</dbReference>
<name>A0ABM4G739_9AVES</name>
<keyword evidence="2" id="KW-0813">Transport</keyword>
<keyword evidence="12" id="KW-1185">Reference proteome</keyword>
<evidence type="ECO:0000259" key="11">
    <source>
        <dbReference type="SMART" id="SM01053"/>
    </source>
</evidence>
<organism evidence="12 13">
    <name type="scientific">Apteryx mantelli</name>
    <name type="common">North Island brown kiwi</name>
    <dbReference type="NCBI Taxonomy" id="2696672"/>
    <lineage>
        <taxon>Eukaryota</taxon>
        <taxon>Metazoa</taxon>
        <taxon>Chordata</taxon>
        <taxon>Craniata</taxon>
        <taxon>Vertebrata</taxon>
        <taxon>Euteleostomi</taxon>
        <taxon>Archelosauria</taxon>
        <taxon>Archosauria</taxon>
        <taxon>Dinosauria</taxon>
        <taxon>Saurischia</taxon>
        <taxon>Theropoda</taxon>
        <taxon>Coelurosauria</taxon>
        <taxon>Aves</taxon>
        <taxon>Palaeognathae</taxon>
        <taxon>Apterygiformes</taxon>
        <taxon>Apterygidae</taxon>
        <taxon>Apteryx</taxon>
    </lineage>
</organism>
<dbReference type="Proteomes" id="UP001652627">
    <property type="component" value="Unplaced"/>
</dbReference>
<reference evidence="13" key="1">
    <citation type="submission" date="2025-08" db="UniProtKB">
        <authorList>
            <consortium name="RefSeq"/>
        </authorList>
    </citation>
    <scope>IDENTIFICATION</scope>
    <source>
        <tissue evidence="13">Blood</tissue>
    </source>
</reference>
<dbReference type="SUPFAM" id="SSF81327">
    <property type="entry name" value="Small-conductance potassium channel"/>
    <property type="match status" value="1"/>
</dbReference>
<keyword evidence="6" id="KW-0406">Ion transport</keyword>
<gene>
    <name evidence="13" type="primary">LOC136995922</name>
</gene>
<proteinExistence type="predicted"/>
<dbReference type="GeneID" id="136995922"/>
<feature type="transmembrane region" description="Helical" evidence="10">
    <location>
        <begin position="84"/>
        <end position="103"/>
    </location>
</feature>
<feature type="region of interest" description="Disordered" evidence="9">
    <location>
        <begin position="256"/>
        <end position="319"/>
    </location>
</feature>
<dbReference type="Pfam" id="PF07885">
    <property type="entry name" value="Ion_trans_2"/>
    <property type="match status" value="1"/>
</dbReference>
<feature type="domain" description="Calmodulin-binding" evidence="11">
    <location>
        <begin position="156"/>
        <end position="227"/>
    </location>
</feature>
<keyword evidence="3 10" id="KW-0812">Transmembrane</keyword>
<evidence type="ECO:0000256" key="10">
    <source>
        <dbReference type="SAM" id="Phobius"/>
    </source>
</evidence>
<keyword evidence="8" id="KW-0407">Ion channel</keyword>
<evidence type="ECO:0000256" key="4">
    <source>
        <dbReference type="ARBA" id="ARBA00022860"/>
    </source>
</evidence>
<evidence type="ECO:0000256" key="3">
    <source>
        <dbReference type="ARBA" id="ARBA00022692"/>
    </source>
</evidence>
<keyword evidence="7 10" id="KW-0472">Membrane</keyword>
<evidence type="ECO:0000256" key="7">
    <source>
        <dbReference type="ARBA" id="ARBA00023136"/>
    </source>
</evidence>
<evidence type="ECO:0000313" key="12">
    <source>
        <dbReference type="Proteomes" id="UP001652627"/>
    </source>
</evidence>
<protein>
    <submittedName>
        <fullName evidence="13">Intermediate conductance calcium-activated potassium channel protein 4-like</fullName>
    </submittedName>
</protein>
<evidence type="ECO:0000256" key="2">
    <source>
        <dbReference type="ARBA" id="ARBA00022448"/>
    </source>
</evidence>
<dbReference type="InterPro" id="IPR004178">
    <property type="entry name" value="CaM-bd_dom"/>
</dbReference>
<dbReference type="Gene3D" id="1.10.287.70">
    <property type="match status" value="2"/>
</dbReference>
<evidence type="ECO:0000313" key="13">
    <source>
        <dbReference type="RefSeq" id="XP_067173019.1"/>
    </source>
</evidence>
<evidence type="ECO:0000256" key="1">
    <source>
        <dbReference type="ARBA" id="ARBA00004141"/>
    </source>
</evidence>
<dbReference type="SUPFAM" id="SSF81324">
    <property type="entry name" value="Voltage-gated potassium channels"/>
    <property type="match status" value="1"/>
</dbReference>
<dbReference type="InterPro" id="IPR036122">
    <property type="entry name" value="CaM-bd_dom_sf"/>
</dbReference>
<evidence type="ECO:0000256" key="6">
    <source>
        <dbReference type="ARBA" id="ARBA00023065"/>
    </source>
</evidence>
<accession>A0ABM4G739</accession>
<dbReference type="InterPro" id="IPR013099">
    <property type="entry name" value="K_chnl_dom"/>
</dbReference>
<evidence type="ECO:0000256" key="8">
    <source>
        <dbReference type="ARBA" id="ARBA00023303"/>
    </source>
</evidence>
<feature type="transmembrane region" description="Helical" evidence="10">
    <location>
        <begin position="115"/>
        <end position="138"/>
    </location>
</feature>
<dbReference type="RefSeq" id="XP_067173019.1">
    <property type="nucleotide sequence ID" value="XM_067316918.1"/>
</dbReference>
<sequence>MLWRLWLAPRAVLGAGAAAALGAGLGAGAARSLGALGRVPLGAAFALRARLRQRPAALVLAAAAAGWALGAWVLLVCERGAAGAGAGALPGALWLVPVTFLTVGYGDLVPVTAGGRLVCLAVGGLGVCCTALLVAVVTEKLQFSRAERLLYDVLQSARSSREVRARAAAVLQGAWRLRRAPPTQPGRWRRERRLLLALEAFRAARIRHRKIQEEAEAALRPSKVAAALAEVAEGQRDTQSRLERLERSLEQLRELLGAPRTPGPLGDDARTPGPFWDDPLTPTSPGDGGAPRTPGPPGRRHRPDAWAPGEGGRRCPPLP</sequence>
<keyword evidence="4" id="KW-0112">Calmodulin-binding</keyword>
<evidence type="ECO:0000256" key="9">
    <source>
        <dbReference type="SAM" id="MobiDB-lite"/>
    </source>
</evidence>
<dbReference type="InterPro" id="IPR015449">
    <property type="entry name" value="K_chnl_Ca-activ_SK"/>
</dbReference>
<keyword evidence="5 10" id="KW-1133">Transmembrane helix</keyword>
<dbReference type="SMART" id="SM01053">
    <property type="entry name" value="CaMBD"/>
    <property type="match status" value="1"/>
</dbReference>
<feature type="transmembrane region" description="Helical" evidence="10">
    <location>
        <begin position="58"/>
        <end position="77"/>
    </location>
</feature>
<evidence type="ECO:0000256" key="5">
    <source>
        <dbReference type="ARBA" id="ARBA00022989"/>
    </source>
</evidence>
<dbReference type="PANTHER" id="PTHR10153">
    <property type="entry name" value="SMALL CONDUCTANCE CALCIUM-ACTIVATED POTASSIUM CHANNEL"/>
    <property type="match status" value="1"/>
</dbReference>